<feature type="domain" description="Cyclic GMP-AMP synthase DncV-like nucleotidyltransferase" evidence="11">
    <location>
        <begin position="49"/>
        <end position="127"/>
    </location>
</feature>
<dbReference type="GeneID" id="93424731"/>
<evidence type="ECO:0000256" key="6">
    <source>
        <dbReference type="ARBA" id="ARBA00022842"/>
    </source>
</evidence>
<keyword evidence="6" id="KW-0460">Magnesium</keyword>
<gene>
    <name evidence="12" type="ORF">C5O25_09410</name>
</gene>
<evidence type="ECO:0000256" key="7">
    <source>
        <dbReference type="ARBA" id="ARBA00023080"/>
    </source>
</evidence>
<evidence type="ECO:0000256" key="8">
    <source>
        <dbReference type="ARBA" id="ARBA00023118"/>
    </source>
</evidence>
<evidence type="ECO:0000256" key="3">
    <source>
        <dbReference type="ARBA" id="ARBA00022723"/>
    </source>
</evidence>
<evidence type="ECO:0000256" key="5">
    <source>
        <dbReference type="ARBA" id="ARBA00022840"/>
    </source>
</evidence>
<evidence type="ECO:0000256" key="4">
    <source>
        <dbReference type="ARBA" id="ARBA00022741"/>
    </source>
</evidence>
<keyword evidence="8" id="KW-0051">Antiviral defense</keyword>
<proteinExistence type="predicted"/>
<dbReference type="GO" id="GO:0051607">
    <property type="term" value="P:defense response to virus"/>
    <property type="evidence" value="ECO:0007669"/>
    <property type="project" value="UniProtKB-KW"/>
</dbReference>
<name>A0A2V1IV08_9BACT</name>
<dbReference type="GO" id="GO:0005524">
    <property type="term" value="F:ATP binding"/>
    <property type="evidence" value="ECO:0007669"/>
    <property type="project" value="UniProtKB-KW"/>
</dbReference>
<keyword evidence="13" id="KW-1185">Reference proteome</keyword>
<keyword evidence="5" id="KW-0067">ATP-binding</keyword>
<keyword evidence="3" id="KW-0479">Metal-binding</keyword>
<comment type="caution">
    <text evidence="12">The sequence shown here is derived from an EMBL/GenBank/DDBJ whole genome shotgun (WGS) entry which is preliminary data.</text>
</comment>
<dbReference type="RefSeq" id="WP_107036489.1">
    <property type="nucleotide sequence ID" value="NZ_CP098825.1"/>
</dbReference>
<dbReference type="EMBL" id="PUBV01000020">
    <property type="protein sequence ID" value="PWB06730.1"/>
    <property type="molecule type" value="Genomic_DNA"/>
</dbReference>
<evidence type="ECO:0000256" key="9">
    <source>
        <dbReference type="ARBA" id="ARBA00044145"/>
    </source>
</evidence>
<evidence type="ECO:0000313" key="13">
    <source>
        <dbReference type="Proteomes" id="UP000244925"/>
    </source>
</evidence>
<sequence>MANCQKLFDEFLEKLDIVDSKTTSMRTSKDNLKDKIVSYFQKNHSEYTPEFFIQGSYKMGTSIRTKDDECDLDLGVYIKPKPDVSAATLQQWVFDAVDGTTSATPSKKNKCIRIKYSAGYHIDLPIYRKDKTGDEIPELAIKSVGFEKSDAKGIVEWFNGKKKDNSQLVHLIKYLKAWADNIRESMPPGLAWTIMTVKNQKKKDGRDDIALRDTLKEILSSLEDRFECKVPAEPFDDIFDNYSDDKKNKIKEYLQKFIDDATKAINEPNEKKASRIWQKHLGSRFPEGEDKDNETQSKLNALRDSILSKTARVGTTGAFGALTTGVAGATHTNFGD</sequence>
<evidence type="ECO:0000313" key="12">
    <source>
        <dbReference type="EMBL" id="PWB06730.1"/>
    </source>
</evidence>
<protein>
    <recommendedName>
        <fullName evidence="9">Cyclic GMP-AMP synthase</fullName>
    </recommendedName>
</protein>
<organism evidence="12 13">
    <name type="scientific">Paramuribaculum intestinale</name>
    <dbReference type="NCBI Taxonomy" id="2094151"/>
    <lineage>
        <taxon>Bacteria</taxon>
        <taxon>Pseudomonadati</taxon>
        <taxon>Bacteroidota</taxon>
        <taxon>Bacteroidia</taxon>
        <taxon>Bacteroidales</taxon>
        <taxon>Muribaculaceae</taxon>
        <taxon>Paramuribaculum</taxon>
    </lineage>
</organism>
<dbReference type="GO" id="GO:0009117">
    <property type="term" value="P:nucleotide metabolic process"/>
    <property type="evidence" value="ECO:0007669"/>
    <property type="project" value="UniProtKB-KW"/>
</dbReference>
<evidence type="ECO:0000256" key="2">
    <source>
        <dbReference type="ARBA" id="ARBA00022695"/>
    </source>
</evidence>
<evidence type="ECO:0000256" key="10">
    <source>
        <dbReference type="ARBA" id="ARBA00048304"/>
    </source>
</evidence>
<dbReference type="Pfam" id="PF21654">
    <property type="entry name" value="DncV-like_NTFase"/>
    <property type="match status" value="1"/>
</dbReference>
<evidence type="ECO:0000256" key="1">
    <source>
        <dbReference type="ARBA" id="ARBA00022679"/>
    </source>
</evidence>
<keyword evidence="2" id="KW-0548">Nucleotidyltransferase</keyword>
<reference evidence="13" key="1">
    <citation type="submission" date="2018-02" db="EMBL/GenBank/DDBJ databases">
        <authorList>
            <person name="Clavel T."/>
            <person name="Strowig T."/>
        </authorList>
    </citation>
    <scope>NUCLEOTIDE SEQUENCE [LARGE SCALE GENOMIC DNA]</scope>
    <source>
        <strain evidence="13">DSM 100764</strain>
    </source>
</reference>
<evidence type="ECO:0000259" key="11">
    <source>
        <dbReference type="Pfam" id="PF21654"/>
    </source>
</evidence>
<keyword evidence="7" id="KW-0546">Nucleotide metabolism</keyword>
<keyword evidence="1" id="KW-0808">Transferase</keyword>
<accession>A0A2V1IV08</accession>
<dbReference type="GO" id="GO:0016779">
    <property type="term" value="F:nucleotidyltransferase activity"/>
    <property type="evidence" value="ECO:0007669"/>
    <property type="project" value="UniProtKB-KW"/>
</dbReference>
<dbReference type="GO" id="GO:0046872">
    <property type="term" value="F:metal ion binding"/>
    <property type="evidence" value="ECO:0007669"/>
    <property type="project" value="UniProtKB-KW"/>
</dbReference>
<comment type="catalytic activity">
    <reaction evidence="10">
        <text>GTP + ATP = 3',3'-cGAMP + 2 diphosphate</text>
        <dbReference type="Rhea" id="RHEA:35647"/>
        <dbReference type="ChEBI" id="CHEBI:30616"/>
        <dbReference type="ChEBI" id="CHEBI:33019"/>
        <dbReference type="ChEBI" id="CHEBI:37565"/>
        <dbReference type="ChEBI" id="CHEBI:71501"/>
    </reaction>
    <physiologicalReaction direction="left-to-right" evidence="10">
        <dbReference type="Rhea" id="RHEA:35648"/>
    </physiologicalReaction>
</comment>
<dbReference type="Proteomes" id="UP000244925">
    <property type="component" value="Unassembled WGS sequence"/>
</dbReference>
<dbReference type="InterPro" id="IPR048445">
    <property type="entry name" value="DncV-like_NTFase"/>
</dbReference>
<dbReference type="AlphaFoldDB" id="A0A2V1IV08"/>
<keyword evidence="4" id="KW-0547">Nucleotide-binding</keyword>